<protein>
    <recommendedName>
        <fullName evidence="2">methionyl-tRNA formyltransferase</fullName>
        <ecNumber evidence="2">2.1.2.9</ecNumber>
    </recommendedName>
</protein>
<keyword evidence="3 7" id="KW-0808">Transferase</keyword>
<proteinExistence type="inferred from homology"/>
<dbReference type="PANTHER" id="PTHR11138">
    <property type="entry name" value="METHIONYL-TRNA FORMYLTRANSFERASE"/>
    <property type="match status" value="1"/>
</dbReference>
<evidence type="ECO:0000256" key="4">
    <source>
        <dbReference type="ARBA" id="ARBA00022917"/>
    </source>
</evidence>
<dbReference type="InterPro" id="IPR011034">
    <property type="entry name" value="Formyl_transferase-like_C_sf"/>
</dbReference>
<dbReference type="InterPro" id="IPR041711">
    <property type="entry name" value="Met-tRNA-FMT_N"/>
</dbReference>
<sequence>GTPEFGAIILEELIKAGYKPILVVTAPDKPVGRKQIITPPPVKVVAKKNDIPIAQPEKIRNLKLEIRNLKPDLGIVAAYGEIIPKDILDIPKYGFINVHPSLLPKYRGPTPIQTAILNGDKKTGVTIILMDEKIDHGPIINQRALEIEKNETATTLQNKLAEFGASLLLETIQKWQKGMLKTYPQDETKATYTKILTREDGRVNWKKTAQALEKEVRAYTLWPESFTSWERRGGVIF</sequence>
<evidence type="ECO:0000259" key="6">
    <source>
        <dbReference type="Pfam" id="PF02911"/>
    </source>
</evidence>
<evidence type="ECO:0000259" key="5">
    <source>
        <dbReference type="Pfam" id="PF00551"/>
    </source>
</evidence>
<dbReference type="GO" id="GO:0004479">
    <property type="term" value="F:methionyl-tRNA formyltransferase activity"/>
    <property type="evidence" value="ECO:0007669"/>
    <property type="project" value="UniProtKB-EC"/>
</dbReference>
<dbReference type="InterPro" id="IPR005794">
    <property type="entry name" value="Fmt"/>
</dbReference>
<feature type="non-terminal residue" evidence="7">
    <location>
        <position position="1"/>
    </location>
</feature>
<evidence type="ECO:0000313" key="7">
    <source>
        <dbReference type="EMBL" id="PIQ07493.1"/>
    </source>
</evidence>
<accession>A0A2H0FLG6</accession>
<dbReference type="SUPFAM" id="SSF53328">
    <property type="entry name" value="Formyltransferase"/>
    <property type="match status" value="1"/>
</dbReference>
<reference evidence="7 8" key="1">
    <citation type="submission" date="2017-09" db="EMBL/GenBank/DDBJ databases">
        <title>Depth-based differentiation of microbial function through sediment-hosted aquifers and enrichment of novel symbionts in the deep terrestrial subsurface.</title>
        <authorList>
            <person name="Probst A.J."/>
            <person name="Ladd B."/>
            <person name="Jarett J.K."/>
            <person name="Geller-Mcgrath D.E."/>
            <person name="Sieber C.M."/>
            <person name="Emerson J.B."/>
            <person name="Anantharaman K."/>
            <person name="Thomas B.C."/>
            <person name="Malmstrom R."/>
            <person name="Stieglmeier M."/>
            <person name="Klingl A."/>
            <person name="Woyke T."/>
            <person name="Ryan C.M."/>
            <person name="Banfield J.F."/>
        </authorList>
    </citation>
    <scope>NUCLEOTIDE SEQUENCE [LARGE SCALE GENOMIC DNA]</scope>
    <source>
        <strain evidence="7">CG18_big_fil_WC_8_21_14_2_50_37_10</strain>
    </source>
</reference>
<dbReference type="InterPro" id="IPR005793">
    <property type="entry name" value="Formyl_trans_C"/>
</dbReference>
<organism evidence="7 8">
    <name type="scientific">Candidatus Nealsonbacteria bacterium CG18_big_fil_WC_8_21_14_2_50_37_10</name>
    <dbReference type="NCBI Taxonomy" id="1974717"/>
    <lineage>
        <taxon>Bacteria</taxon>
        <taxon>Candidatus Nealsoniibacteriota</taxon>
    </lineage>
</organism>
<feature type="domain" description="Formyl transferase C-terminal" evidence="6">
    <location>
        <begin position="196"/>
        <end position="230"/>
    </location>
</feature>
<dbReference type="Pfam" id="PF00551">
    <property type="entry name" value="Formyl_trans_N"/>
    <property type="match status" value="1"/>
</dbReference>
<evidence type="ECO:0000256" key="3">
    <source>
        <dbReference type="ARBA" id="ARBA00022679"/>
    </source>
</evidence>
<dbReference type="PANTHER" id="PTHR11138:SF5">
    <property type="entry name" value="METHIONYL-TRNA FORMYLTRANSFERASE, MITOCHONDRIAL"/>
    <property type="match status" value="1"/>
</dbReference>
<dbReference type="Gene3D" id="3.40.50.12230">
    <property type="match status" value="1"/>
</dbReference>
<name>A0A2H0FLG6_9BACT</name>
<dbReference type="InterPro" id="IPR001555">
    <property type="entry name" value="GART_AS"/>
</dbReference>
<dbReference type="CDD" id="cd08646">
    <property type="entry name" value="FMT_core_Met-tRNA-FMT_N"/>
    <property type="match status" value="1"/>
</dbReference>
<dbReference type="Proteomes" id="UP000230778">
    <property type="component" value="Unassembled WGS sequence"/>
</dbReference>
<evidence type="ECO:0000256" key="1">
    <source>
        <dbReference type="ARBA" id="ARBA00010699"/>
    </source>
</evidence>
<dbReference type="PROSITE" id="PS00373">
    <property type="entry name" value="GART"/>
    <property type="match status" value="1"/>
</dbReference>
<dbReference type="NCBIfam" id="TIGR00460">
    <property type="entry name" value="fmt"/>
    <property type="match status" value="1"/>
</dbReference>
<comment type="caution">
    <text evidence="7">The sequence shown here is derived from an EMBL/GenBank/DDBJ whole genome shotgun (WGS) entry which is preliminary data.</text>
</comment>
<gene>
    <name evidence="7" type="ORF">COW72_00060</name>
</gene>
<dbReference type="SUPFAM" id="SSF50486">
    <property type="entry name" value="FMT C-terminal domain-like"/>
    <property type="match status" value="1"/>
</dbReference>
<dbReference type="GO" id="GO:0005829">
    <property type="term" value="C:cytosol"/>
    <property type="evidence" value="ECO:0007669"/>
    <property type="project" value="TreeGrafter"/>
</dbReference>
<dbReference type="AlphaFoldDB" id="A0A2H0FLG6"/>
<evidence type="ECO:0000256" key="2">
    <source>
        <dbReference type="ARBA" id="ARBA00012261"/>
    </source>
</evidence>
<dbReference type="HAMAP" id="MF_00182">
    <property type="entry name" value="Formyl_trans"/>
    <property type="match status" value="1"/>
</dbReference>
<dbReference type="EMBL" id="PCUC01000003">
    <property type="protein sequence ID" value="PIQ07493.1"/>
    <property type="molecule type" value="Genomic_DNA"/>
</dbReference>
<comment type="similarity">
    <text evidence="1">Belongs to the Fmt family.</text>
</comment>
<dbReference type="Pfam" id="PF02911">
    <property type="entry name" value="Formyl_trans_C"/>
    <property type="match status" value="1"/>
</dbReference>
<keyword evidence="4" id="KW-0648">Protein biosynthesis</keyword>
<dbReference type="InterPro" id="IPR002376">
    <property type="entry name" value="Formyl_transf_N"/>
</dbReference>
<feature type="domain" description="Formyl transferase N-terminal" evidence="5">
    <location>
        <begin position="2"/>
        <end position="172"/>
    </location>
</feature>
<dbReference type="InterPro" id="IPR036477">
    <property type="entry name" value="Formyl_transf_N_sf"/>
</dbReference>
<dbReference type="EC" id="2.1.2.9" evidence="2"/>
<evidence type="ECO:0000313" key="8">
    <source>
        <dbReference type="Proteomes" id="UP000230778"/>
    </source>
</evidence>